<dbReference type="AlphaFoldDB" id="A0A8X6KKT7"/>
<evidence type="ECO:0000313" key="3">
    <source>
        <dbReference type="Proteomes" id="UP000886998"/>
    </source>
</evidence>
<dbReference type="Proteomes" id="UP000886998">
    <property type="component" value="Unassembled WGS sequence"/>
</dbReference>
<organism evidence="2 3">
    <name type="scientific">Trichonephila inaurata madagascariensis</name>
    <dbReference type="NCBI Taxonomy" id="2747483"/>
    <lineage>
        <taxon>Eukaryota</taxon>
        <taxon>Metazoa</taxon>
        <taxon>Ecdysozoa</taxon>
        <taxon>Arthropoda</taxon>
        <taxon>Chelicerata</taxon>
        <taxon>Arachnida</taxon>
        <taxon>Araneae</taxon>
        <taxon>Araneomorphae</taxon>
        <taxon>Entelegynae</taxon>
        <taxon>Araneoidea</taxon>
        <taxon>Nephilidae</taxon>
        <taxon>Trichonephila</taxon>
        <taxon>Trichonephila inaurata</taxon>
    </lineage>
</organism>
<evidence type="ECO:0000256" key="1">
    <source>
        <dbReference type="SAM" id="MobiDB-lite"/>
    </source>
</evidence>
<reference evidence="2" key="1">
    <citation type="submission" date="2020-08" db="EMBL/GenBank/DDBJ databases">
        <title>Multicomponent nature underlies the extraordinary mechanical properties of spider dragline silk.</title>
        <authorList>
            <person name="Kono N."/>
            <person name="Nakamura H."/>
            <person name="Mori M."/>
            <person name="Yoshida Y."/>
            <person name="Ohtoshi R."/>
            <person name="Malay A.D."/>
            <person name="Moran D.A.P."/>
            <person name="Tomita M."/>
            <person name="Numata K."/>
            <person name="Arakawa K."/>
        </authorList>
    </citation>
    <scope>NUCLEOTIDE SEQUENCE</scope>
</reference>
<name>A0A8X6KKT7_9ARAC</name>
<evidence type="ECO:0000313" key="2">
    <source>
        <dbReference type="EMBL" id="GFS56309.1"/>
    </source>
</evidence>
<proteinExistence type="predicted"/>
<protein>
    <submittedName>
        <fullName evidence="2">Uncharacterized protein</fullName>
    </submittedName>
</protein>
<feature type="region of interest" description="Disordered" evidence="1">
    <location>
        <begin position="1"/>
        <end position="24"/>
    </location>
</feature>
<gene>
    <name evidence="2" type="ORF">TNIN_35231</name>
</gene>
<dbReference type="EMBL" id="BMAV01027101">
    <property type="protein sequence ID" value="GFS56309.1"/>
    <property type="molecule type" value="Genomic_DNA"/>
</dbReference>
<comment type="caution">
    <text evidence="2">The sequence shown here is derived from an EMBL/GenBank/DDBJ whole genome shotgun (WGS) entry which is preliminary data.</text>
</comment>
<sequence>MREKQAICEQTAGKQRQKGRGGGEALKKADELSHQIRLLHTEGANGRVVGSNGPLKSVDLRIERRVLGPLPKIAYWFFSRILSLVSYGAFDIEFRIGLNLLACLTAETDERVGAGLVRAAGAALTGGGVGVLVGTALTGGGLWILAGTALTGGGVESRAEVVGNVAVLAASALAFADSCNSMQFLALSSQKLTLGGGGGLFSELRGQPVKFAVWFPWQLQQVASVSVDFLQSLER</sequence>
<keyword evidence="3" id="KW-1185">Reference proteome</keyword>
<accession>A0A8X6KKT7</accession>